<sequence length="87" mass="10008">MMLDRACCYIREQAAEQKVKEMAAVGIIKPSNRSWVAPVVLAKKKDNSWHFYLDYRWHNAVTKPHSHPVPHIDALEQLASSAWFCSV</sequence>
<reference evidence="1" key="1">
    <citation type="submission" date="2023-03" db="EMBL/GenBank/DDBJ databases">
        <title>Electrophorus voltai genome.</title>
        <authorList>
            <person name="Bian C."/>
        </authorList>
    </citation>
    <scope>NUCLEOTIDE SEQUENCE</scope>
    <source>
        <strain evidence="1">CB-2022</strain>
        <tissue evidence="1">Muscle</tissue>
    </source>
</reference>
<dbReference type="InterPro" id="IPR043502">
    <property type="entry name" value="DNA/RNA_pol_sf"/>
</dbReference>
<protein>
    <submittedName>
        <fullName evidence="1">Uncharacterized protein</fullName>
    </submittedName>
</protein>
<feature type="non-terminal residue" evidence="1">
    <location>
        <position position="1"/>
    </location>
</feature>
<comment type="caution">
    <text evidence="1">The sequence shown here is derived from an EMBL/GenBank/DDBJ whole genome shotgun (WGS) entry which is preliminary data.</text>
</comment>
<keyword evidence="2" id="KW-1185">Reference proteome</keyword>
<dbReference type="EMBL" id="JAROKS010000021">
    <property type="protein sequence ID" value="KAK1790407.1"/>
    <property type="molecule type" value="Genomic_DNA"/>
</dbReference>
<evidence type="ECO:0000313" key="2">
    <source>
        <dbReference type="Proteomes" id="UP001239994"/>
    </source>
</evidence>
<dbReference type="Proteomes" id="UP001239994">
    <property type="component" value="Unassembled WGS sequence"/>
</dbReference>
<dbReference type="PANTHER" id="PTHR24559">
    <property type="entry name" value="TRANSPOSON TY3-I GAG-POL POLYPROTEIN"/>
    <property type="match status" value="1"/>
</dbReference>
<dbReference type="PANTHER" id="PTHR24559:SF444">
    <property type="entry name" value="REVERSE TRANSCRIPTASE DOMAIN-CONTAINING PROTEIN"/>
    <property type="match status" value="1"/>
</dbReference>
<gene>
    <name evidence="1" type="ORF">P4O66_014304</name>
</gene>
<dbReference type="SUPFAM" id="SSF56672">
    <property type="entry name" value="DNA/RNA polymerases"/>
    <property type="match status" value="1"/>
</dbReference>
<proteinExistence type="predicted"/>
<organism evidence="1 2">
    <name type="scientific">Electrophorus voltai</name>
    <dbReference type="NCBI Taxonomy" id="2609070"/>
    <lineage>
        <taxon>Eukaryota</taxon>
        <taxon>Metazoa</taxon>
        <taxon>Chordata</taxon>
        <taxon>Craniata</taxon>
        <taxon>Vertebrata</taxon>
        <taxon>Euteleostomi</taxon>
        <taxon>Actinopterygii</taxon>
        <taxon>Neopterygii</taxon>
        <taxon>Teleostei</taxon>
        <taxon>Ostariophysi</taxon>
        <taxon>Gymnotiformes</taxon>
        <taxon>Gymnotoidei</taxon>
        <taxon>Gymnotidae</taxon>
        <taxon>Electrophorus</taxon>
    </lineage>
</organism>
<dbReference type="Gene3D" id="3.10.10.10">
    <property type="entry name" value="HIV Type 1 Reverse Transcriptase, subunit A, domain 1"/>
    <property type="match status" value="1"/>
</dbReference>
<dbReference type="InterPro" id="IPR053134">
    <property type="entry name" value="RNA-dir_DNA_polymerase"/>
</dbReference>
<name>A0AAD8YZY3_9TELE</name>
<evidence type="ECO:0000313" key="1">
    <source>
        <dbReference type="EMBL" id="KAK1790407.1"/>
    </source>
</evidence>
<accession>A0AAD8YZY3</accession>
<dbReference type="AlphaFoldDB" id="A0AAD8YZY3"/>